<accession>A0ABV4XYE4</accession>
<dbReference type="RefSeq" id="WP_413265558.1">
    <property type="nucleotide sequence ID" value="NZ_JBHFNR010000176.1"/>
</dbReference>
<evidence type="ECO:0000313" key="2">
    <source>
        <dbReference type="Proteomes" id="UP001576784"/>
    </source>
</evidence>
<proteinExistence type="predicted"/>
<organism evidence="1 2">
    <name type="scientific">Floridaenema flaviceps BLCC-F50</name>
    <dbReference type="NCBI Taxonomy" id="3153642"/>
    <lineage>
        <taxon>Bacteria</taxon>
        <taxon>Bacillati</taxon>
        <taxon>Cyanobacteriota</taxon>
        <taxon>Cyanophyceae</taxon>
        <taxon>Oscillatoriophycideae</taxon>
        <taxon>Aerosakkonematales</taxon>
        <taxon>Aerosakkonemataceae</taxon>
        <taxon>Floridanema</taxon>
        <taxon>Floridanema flaviceps</taxon>
    </lineage>
</organism>
<keyword evidence="2" id="KW-1185">Reference proteome</keyword>
<protein>
    <recommendedName>
        <fullName evidence="3">Transposase</fullName>
    </recommendedName>
</protein>
<sequence length="322" mass="36604">MSSKSIKTKTPTFIVEIPLVVSSKDVGVLSSRFEAGRQLYNACLGEAMRRLKLVKQSRKYLAAKKLKKGSKARTEAFQVANELHKYSEYDLHSFVTIIRNSWMGKHIDSTTAQKLATRAFKASQKVALGQGKKVRFKGKNQLDSLEGKTNKSGIRWVKETIIWGELKLKPYLTTYDPVITHGLNSPIKYVRLLRRRLNGKVFYYAQLVCEGKPFRKPKNQLGSGTVGLDIGPSTIAIVGDNSARLTLFAPELKFAEKEIRKLQRKMERSRRANNPPNYNSDFVNQISAFQLYSAFCFLIRWQNSHFPRDICFAACFRPGSII</sequence>
<dbReference type="EMBL" id="JBHFNR010000176">
    <property type="protein sequence ID" value="MFB2895924.1"/>
    <property type="molecule type" value="Genomic_DNA"/>
</dbReference>
<reference evidence="1 2" key="1">
    <citation type="submission" date="2024-09" db="EMBL/GenBank/DDBJ databases">
        <title>Floridaenema gen nov. (Aerosakkonemataceae, Aerosakkonematales ord. nov., Cyanobacteria) from benthic tropical and subtropical fresh waters, with the description of four new species.</title>
        <authorList>
            <person name="Moretto J.A."/>
            <person name="Berthold D.E."/>
            <person name="Lefler F.W."/>
            <person name="Huang I.-S."/>
            <person name="Laughinghouse H. IV."/>
        </authorList>
    </citation>
    <scope>NUCLEOTIDE SEQUENCE [LARGE SCALE GENOMIC DNA]</scope>
    <source>
        <strain evidence="1 2">BLCC-F50</strain>
    </source>
</reference>
<dbReference type="Proteomes" id="UP001576784">
    <property type="component" value="Unassembled WGS sequence"/>
</dbReference>
<gene>
    <name evidence="1" type="ORF">ACE1CI_23690</name>
</gene>
<evidence type="ECO:0000313" key="1">
    <source>
        <dbReference type="EMBL" id="MFB2895924.1"/>
    </source>
</evidence>
<evidence type="ECO:0008006" key="3">
    <source>
        <dbReference type="Google" id="ProtNLM"/>
    </source>
</evidence>
<name>A0ABV4XYE4_9CYAN</name>
<comment type="caution">
    <text evidence="1">The sequence shown here is derived from an EMBL/GenBank/DDBJ whole genome shotgun (WGS) entry which is preliminary data.</text>
</comment>